<feature type="non-terminal residue" evidence="1">
    <location>
        <position position="1"/>
    </location>
</feature>
<dbReference type="AlphaFoldDB" id="X1LP40"/>
<name>X1LP40_9ZZZZ</name>
<gene>
    <name evidence="1" type="ORF">S06H3_04120</name>
</gene>
<comment type="caution">
    <text evidence="1">The sequence shown here is derived from an EMBL/GenBank/DDBJ whole genome shotgun (WGS) entry which is preliminary data.</text>
</comment>
<evidence type="ECO:0000313" key="1">
    <source>
        <dbReference type="EMBL" id="GAH95908.1"/>
    </source>
</evidence>
<organism evidence="1">
    <name type="scientific">marine sediment metagenome</name>
    <dbReference type="NCBI Taxonomy" id="412755"/>
    <lineage>
        <taxon>unclassified sequences</taxon>
        <taxon>metagenomes</taxon>
        <taxon>ecological metagenomes</taxon>
    </lineage>
</organism>
<reference evidence="1" key="1">
    <citation type="journal article" date="2014" name="Front. Microbiol.">
        <title>High frequency of phylogenetically diverse reductive dehalogenase-homologous genes in deep subseafloor sedimentary metagenomes.</title>
        <authorList>
            <person name="Kawai M."/>
            <person name="Futagami T."/>
            <person name="Toyoda A."/>
            <person name="Takaki Y."/>
            <person name="Nishi S."/>
            <person name="Hori S."/>
            <person name="Arai W."/>
            <person name="Tsubouchi T."/>
            <person name="Morono Y."/>
            <person name="Uchiyama I."/>
            <person name="Ito T."/>
            <person name="Fujiyama A."/>
            <person name="Inagaki F."/>
            <person name="Takami H."/>
        </authorList>
    </citation>
    <scope>NUCLEOTIDE SEQUENCE</scope>
    <source>
        <strain evidence="1">Expedition CK06-06</strain>
    </source>
</reference>
<dbReference type="EMBL" id="BARV01001413">
    <property type="protein sequence ID" value="GAH95908.1"/>
    <property type="molecule type" value="Genomic_DNA"/>
</dbReference>
<proteinExistence type="predicted"/>
<protein>
    <submittedName>
        <fullName evidence="1">Uncharacterized protein</fullName>
    </submittedName>
</protein>
<sequence>LNAVNQSGGQVDDLCSVNQVNSQRLLDGIQGILKEADHALLTEDVKEKLPEFTIHEVRRGLEILADKFVVERIEPSGESGNTAWKLLGG</sequence>
<accession>X1LP40</accession>